<feature type="region of interest" description="Disordered" evidence="1">
    <location>
        <begin position="59"/>
        <end position="83"/>
    </location>
</feature>
<evidence type="ECO:0000259" key="2">
    <source>
        <dbReference type="Pfam" id="PF14363"/>
    </source>
</evidence>
<reference evidence="3 4" key="1">
    <citation type="submission" date="2021-05" db="EMBL/GenBank/DDBJ databases">
        <title>Genome Assembly of Synthetic Allotetraploid Brassica napus Reveals Homoeologous Exchanges between Subgenomes.</title>
        <authorList>
            <person name="Davis J.T."/>
        </authorList>
    </citation>
    <scope>NUCLEOTIDE SEQUENCE [LARGE SCALE GENOMIC DNA]</scope>
    <source>
        <strain evidence="4">cv. Da-Ae</strain>
        <tissue evidence="3">Seedling</tissue>
    </source>
</reference>
<evidence type="ECO:0000313" key="4">
    <source>
        <dbReference type="Proteomes" id="UP000824890"/>
    </source>
</evidence>
<accession>A0ABQ8AM31</accession>
<evidence type="ECO:0000313" key="3">
    <source>
        <dbReference type="EMBL" id="KAH0893614.1"/>
    </source>
</evidence>
<comment type="caution">
    <text evidence="3">The sequence shown here is derived from an EMBL/GenBank/DDBJ whole genome shotgun (WGS) entry which is preliminary data.</text>
</comment>
<feature type="domain" description="AAA-type ATPase N-terminal" evidence="2">
    <location>
        <begin position="6"/>
        <end position="71"/>
    </location>
</feature>
<name>A0ABQ8AM31_BRANA</name>
<dbReference type="EMBL" id="JAGKQM010000013">
    <property type="protein sequence ID" value="KAH0893614.1"/>
    <property type="molecule type" value="Genomic_DNA"/>
</dbReference>
<feature type="compositionally biased region" description="Basic residues" evidence="1">
    <location>
        <begin position="60"/>
        <end position="69"/>
    </location>
</feature>
<protein>
    <recommendedName>
        <fullName evidence="2">AAA-type ATPase N-terminal domain-containing protein</fullName>
    </recommendedName>
</protein>
<sequence length="119" mass="14049">MLHDFVPVQLRSYFSGLLERFFTPKSKNLKVVIDEKFKNKVFHAVEMYLRKKIEKERVRAGKTPKQKHLTIKEKRSSIRSRTQGDTDAVLRGVVSFVEKSKVERSKAKERAFYLQRCCD</sequence>
<organism evidence="3 4">
    <name type="scientific">Brassica napus</name>
    <name type="common">Rape</name>
    <dbReference type="NCBI Taxonomy" id="3708"/>
    <lineage>
        <taxon>Eukaryota</taxon>
        <taxon>Viridiplantae</taxon>
        <taxon>Streptophyta</taxon>
        <taxon>Embryophyta</taxon>
        <taxon>Tracheophyta</taxon>
        <taxon>Spermatophyta</taxon>
        <taxon>Magnoliopsida</taxon>
        <taxon>eudicotyledons</taxon>
        <taxon>Gunneridae</taxon>
        <taxon>Pentapetalae</taxon>
        <taxon>rosids</taxon>
        <taxon>malvids</taxon>
        <taxon>Brassicales</taxon>
        <taxon>Brassicaceae</taxon>
        <taxon>Brassiceae</taxon>
        <taxon>Brassica</taxon>
    </lineage>
</organism>
<proteinExistence type="predicted"/>
<dbReference type="InterPro" id="IPR025753">
    <property type="entry name" value="AAA_N_dom"/>
</dbReference>
<keyword evidence="4" id="KW-1185">Reference proteome</keyword>
<dbReference type="Pfam" id="PF14363">
    <property type="entry name" value="AAA_assoc"/>
    <property type="match status" value="1"/>
</dbReference>
<evidence type="ECO:0000256" key="1">
    <source>
        <dbReference type="SAM" id="MobiDB-lite"/>
    </source>
</evidence>
<gene>
    <name evidence="3" type="ORF">HID58_056043</name>
</gene>
<dbReference type="Proteomes" id="UP000824890">
    <property type="component" value="Unassembled WGS sequence"/>
</dbReference>